<gene>
    <name evidence="2" type="ORF">SCOCK_60222</name>
</gene>
<dbReference type="AlphaFoldDB" id="A0A9W4DUE6"/>
<comment type="caution">
    <text evidence="2">The sequence shown here is derived from an EMBL/GenBank/DDBJ whole genome shotgun (WGS) entry which is preliminary data.</text>
</comment>
<evidence type="ECO:0000256" key="1">
    <source>
        <dbReference type="SAM" id="MobiDB-lite"/>
    </source>
</evidence>
<sequence length="135" mass="14167">MGDAVEFMILGAGPDDEAELLSLHRWLKQDPELVGAVTIRLVEGEPSPELMGGALDALNVIINDAAAIAGLAVSFTTWQASRSSRRARTIRQDGQDRVLAAGATPEEVRAALEPGLAEAPLVSTGELHDGAEEPS</sequence>
<dbReference type="InterPro" id="IPR045428">
    <property type="entry name" value="EACC1"/>
</dbReference>
<reference evidence="2" key="1">
    <citation type="submission" date="2021-05" db="EMBL/GenBank/DDBJ databases">
        <authorList>
            <person name="Arsene-Ploetze F."/>
        </authorList>
    </citation>
    <scope>NUCLEOTIDE SEQUENCE</scope>
    <source>
        <strain evidence="2">DSM 42138</strain>
    </source>
</reference>
<organism evidence="2 3">
    <name type="scientific">Actinacidiphila cocklensis</name>
    <dbReference type="NCBI Taxonomy" id="887465"/>
    <lineage>
        <taxon>Bacteria</taxon>
        <taxon>Bacillati</taxon>
        <taxon>Actinomycetota</taxon>
        <taxon>Actinomycetes</taxon>
        <taxon>Kitasatosporales</taxon>
        <taxon>Streptomycetaceae</taxon>
        <taxon>Actinacidiphila</taxon>
    </lineage>
</organism>
<dbReference type="Proteomes" id="UP001152519">
    <property type="component" value="Unassembled WGS sequence"/>
</dbReference>
<name>A0A9W4DUE6_9ACTN</name>
<evidence type="ECO:0000313" key="2">
    <source>
        <dbReference type="EMBL" id="CAG6397889.1"/>
    </source>
</evidence>
<dbReference type="Pfam" id="PF19953">
    <property type="entry name" value="EACC1"/>
    <property type="match status" value="1"/>
</dbReference>
<feature type="region of interest" description="Disordered" evidence="1">
    <location>
        <begin position="113"/>
        <end position="135"/>
    </location>
</feature>
<proteinExistence type="predicted"/>
<keyword evidence="3" id="KW-1185">Reference proteome</keyword>
<protein>
    <submittedName>
        <fullName evidence="2">Uncharacterized protein</fullName>
    </submittedName>
</protein>
<accession>A0A9W4DUE6</accession>
<feature type="compositionally biased region" description="Basic and acidic residues" evidence="1">
    <location>
        <begin position="126"/>
        <end position="135"/>
    </location>
</feature>
<evidence type="ECO:0000313" key="3">
    <source>
        <dbReference type="Proteomes" id="UP001152519"/>
    </source>
</evidence>
<dbReference type="EMBL" id="CAJSLV010000092">
    <property type="protein sequence ID" value="CAG6397889.1"/>
    <property type="molecule type" value="Genomic_DNA"/>
</dbReference>